<comment type="caution">
    <text evidence="1">The sequence shown here is derived from an EMBL/GenBank/DDBJ whole genome shotgun (WGS) entry which is preliminary data.</text>
</comment>
<evidence type="ECO:0000313" key="1">
    <source>
        <dbReference type="EMBL" id="KAJ7309065.1"/>
    </source>
</evidence>
<dbReference type="Proteomes" id="UP001142489">
    <property type="component" value="Unassembled WGS sequence"/>
</dbReference>
<name>A0A9Q0XC80_9SAUR</name>
<dbReference type="OrthoDB" id="9870505at2759"/>
<keyword evidence="2" id="KW-1185">Reference proteome</keyword>
<sequence>MTRRTLFGVAEKLRPYLMRRDTVMRSAVPVEERVAIGVYFLASRSCYRTIALVFQKGSSTVASIVIEVCLAMEHVLLKEE</sequence>
<protein>
    <submittedName>
        <fullName evidence="1">Uncharacterized protein</fullName>
    </submittedName>
</protein>
<gene>
    <name evidence="1" type="ORF">JRQ81_008357</name>
</gene>
<organism evidence="1 2">
    <name type="scientific">Phrynocephalus forsythii</name>
    <dbReference type="NCBI Taxonomy" id="171643"/>
    <lineage>
        <taxon>Eukaryota</taxon>
        <taxon>Metazoa</taxon>
        <taxon>Chordata</taxon>
        <taxon>Craniata</taxon>
        <taxon>Vertebrata</taxon>
        <taxon>Euteleostomi</taxon>
        <taxon>Lepidosauria</taxon>
        <taxon>Squamata</taxon>
        <taxon>Bifurcata</taxon>
        <taxon>Unidentata</taxon>
        <taxon>Episquamata</taxon>
        <taxon>Toxicofera</taxon>
        <taxon>Iguania</taxon>
        <taxon>Acrodonta</taxon>
        <taxon>Agamidae</taxon>
        <taxon>Agaminae</taxon>
        <taxon>Phrynocephalus</taxon>
    </lineage>
</organism>
<dbReference type="AlphaFoldDB" id="A0A9Q0XC80"/>
<dbReference type="EMBL" id="JAPFRF010000017">
    <property type="protein sequence ID" value="KAJ7309065.1"/>
    <property type="molecule type" value="Genomic_DNA"/>
</dbReference>
<proteinExistence type="predicted"/>
<accession>A0A9Q0XC80</accession>
<reference evidence="1" key="1">
    <citation type="journal article" date="2023" name="DNA Res.">
        <title>Chromosome-level genome assembly of Phrynocephalus forsythii using third-generation DNA sequencing and Hi-C analysis.</title>
        <authorList>
            <person name="Qi Y."/>
            <person name="Zhao W."/>
            <person name="Zhao Y."/>
            <person name="Niu C."/>
            <person name="Cao S."/>
            <person name="Zhang Y."/>
        </authorList>
    </citation>
    <scope>NUCLEOTIDE SEQUENCE</scope>
    <source>
        <tissue evidence="1">Muscle</tissue>
    </source>
</reference>
<evidence type="ECO:0000313" key="2">
    <source>
        <dbReference type="Proteomes" id="UP001142489"/>
    </source>
</evidence>